<dbReference type="PROSITE" id="PS51329">
    <property type="entry name" value="C_CAP_COFACTOR_C"/>
    <property type="match status" value="1"/>
</dbReference>
<organism evidence="9">
    <name type="scientific">Phallusia mammillata</name>
    <dbReference type="NCBI Taxonomy" id="59560"/>
    <lineage>
        <taxon>Eukaryota</taxon>
        <taxon>Metazoa</taxon>
        <taxon>Chordata</taxon>
        <taxon>Tunicata</taxon>
        <taxon>Ascidiacea</taxon>
        <taxon>Phlebobranchia</taxon>
        <taxon>Ascidiidae</taxon>
        <taxon>Phallusia</taxon>
    </lineage>
</organism>
<dbReference type="Pfam" id="PF07986">
    <property type="entry name" value="TBCC"/>
    <property type="match status" value="1"/>
</dbReference>
<keyword evidence="4" id="KW-0007">Acetylation</keyword>
<dbReference type="EMBL" id="LR790985">
    <property type="protein sequence ID" value="CAB3266847.1"/>
    <property type="molecule type" value="mRNA"/>
</dbReference>
<sequence>MAVQKAEAFTISETENVLTDKKDFIANKLSERKQARTSKWTQQHEESEGKKVTEEKSSFFQKYFNDEISTITNLLQCTGIAPTDRLALTEHFDSIVMSHQRLQKFFNDSVMFLPAFKARVAQEQLNLLMEEINEKKNNMIPKKKFTFKSKVKKSENKENSHEAPVVNKGSGLQKYAQKLNQGCEISGKTDETITLNSNVVNHKDLTLSKLVGCKVYLLGAPSTVHINNVEKCTIVIGPVSGSVFVDWCTDCEIATGCQQLRVHHTSDTNFYLNVSSRAIIEDTTKVGFAPYNFDYPELENHLKLAGLNGCKNNWNKVDDFNWLAMDSVSPNWQIINAENRRNLW</sequence>
<reference evidence="9" key="1">
    <citation type="submission" date="2020-04" db="EMBL/GenBank/DDBJ databases">
        <authorList>
            <person name="Neveu A P."/>
        </authorList>
    </citation>
    <scope>NUCLEOTIDE SEQUENCE</scope>
    <source>
        <tissue evidence="9">Whole embryo</tissue>
    </source>
</reference>
<dbReference type="AlphaFoldDB" id="A0A6F9DTS0"/>
<dbReference type="PANTHER" id="PTHR15139">
    <property type="entry name" value="TUBULIN FOLDING COFACTOR C"/>
    <property type="match status" value="1"/>
</dbReference>
<dbReference type="InterPro" id="IPR017901">
    <property type="entry name" value="C-CAP_CF_C-like"/>
</dbReference>
<dbReference type="GO" id="GO:0007023">
    <property type="term" value="P:post-chaperonin tubulin folding pathway"/>
    <property type="evidence" value="ECO:0007669"/>
    <property type="project" value="InterPro"/>
</dbReference>
<gene>
    <name evidence="9" type="primary">Tbcc</name>
</gene>
<keyword evidence="5" id="KW-0143">Chaperone</keyword>
<evidence type="ECO:0000256" key="7">
    <source>
        <dbReference type="SAM" id="MobiDB-lite"/>
    </source>
</evidence>
<evidence type="ECO:0000256" key="3">
    <source>
        <dbReference type="ARBA" id="ARBA00022490"/>
    </source>
</evidence>
<dbReference type="InterPro" id="IPR027684">
    <property type="entry name" value="TBCC"/>
</dbReference>
<dbReference type="InterPro" id="IPR006599">
    <property type="entry name" value="CARP_motif"/>
</dbReference>
<dbReference type="SMART" id="SM00673">
    <property type="entry name" value="CARP"/>
    <property type="match status" value="2"/>
</dbReference>
<feature type="domain" description="C-CAP/cofactor C-like" evidence="8">
    <location>
        <begin position="171"/>
        <end position="322"/>
    </location>
</feature>
<evidence type="ECO:0000259" key="8">
    <source>
        <dbReference type="PROSITE" id="PS51329"/>
    </source>
</evidence>
<dbReference type="Pfam" id="PF16752">
    <property type="entry name" value="TBCC_N"/>
    <property type="match status" value="1"/>
</dbReference>
<dbReference type="GO" id="GO:0015631">
    <property type="term" value="F:tubulin binding"/>
    <property type="evidence" value="ECO:0007669"/>
    <property type="project" value="InterPro"/>
</dbReference>
<dbReference type="GO" id="GO:0007021">
    <property type="term" value="P:tubulin complex assembly"/>
    <property type="evidence" value="ECO:0007669"/>
    <property type="project" value="TreeGrafter"/>
</dbReference>
<evidence type="ECO:0000256" key="1">
    <source>
        <dbReference type="ARBA" id="ARBA00004496"/>
    </source>
</evidence>
<dbReference type="Gene3D" id="2.160.20.70">
    <property type="match status" value="1"/>
</dbReference>
<dbReference type="InterPro" id="IPR031925">
    <property type="entry name" value="TBCC_N"/>
</dbReference>
<name>A0A6F9DTS0_9ASCI</name>
<keyword evidence="3" id="KW-0963">Cytoplasm</keyword>
<dbReference type="PANTHER" id="PTHR15139:SF0">
    <property type="entry name" value="TUBULIN-SPECIFIC CHAPERONE C"/>
    <property type="match status" value="1"/>
</dbReference>
<proteinExistence type="evidence at transcript level"/>
<dbReference type="GO" id="GO:0005737">
    <property type="term" value="C:cytoplasm"/>
    <property type="evidence" value="ECO:0007669"/>
    <property type="project" value="UniProtKB-SubCell"/>
</dbReference>
<comment type="similarity">
    <text evidence="2">Belongs to the TBCC family.</text>
</comment>
<evidence type="ECO:0000256" key="6">
    <source>
        <dbReference type="ARBA" id="ARBA00026055"/>
    </source>
</evidence>
<dbReference type="InterPro" id="IPR038397">
    <property type="entry name" value="TBCC_N_sf"/>
</dbReference>
<feature type="region of interest" description="Disordered" evidence="7">
    <location>
        <begin position="33"/>
        <end position="52"/>
    </location>
</feature>
<evidence type="ECO:0000256" key="5">
    <source>
        <dbReference type="ARBA" id="ARBA00023186"/>
    </source>
</evidence>
<evidence type="ECO:0000256" key="4">
    <source>
        <dbReference type="ARBA" id="ARBA00022990"/>
    </source>
</evidence>
<accession>A0A6F9DTS0</accession>
<dbReference type="Gene3D" id="1.20.58.1250">
    <property type="entry name" value="Tubulin Binding Cofactor C, N-terminal domain"/>
    <property type="match status" value="1"/>
</dbReference>
<feature type="compositionally biased region" description="Basic and acidic residues" evidence="7">
    <location>
        <begin position="42"/>
        <end position="52"/>
    </location>
</feature>
<evidence type="ECO:0000256" key="2">
    <source>
        <dbReference type="ARBA" id="ARBA00008848"/>
    </source>
</evidence>
<comment type="subunit">
    <text evidence="6">Supercomplex made of cofactors A to E. Cofactors A and D function by capturing and stabilizing tubulin in a quasi-native conformation. Cofactor E binds to the cofactor D-tubulin complex; interaction with cofactor C then causes the release of tubulin polypeptides that are committed to the native state.</text>
</comment>
<dbReference type="InterPro" id="IPR012945">
    <property type="entry name" value="Tubulin-bd_cofactor_C_dom"/>
</dbReference>
<dbReference type="InterPro" id="IPR016098">
    <property type="entry name" value="CAP/MinC_C"/>
</dbReference>
<protein>
    <submittedName>
        <fullName evidence="9">Tubulin-specific chaperone C-like</fullName>
    </submittedName>
</protein>
<comment type="subcellular location">
    <subcellularLocation>
        <location evidence="1">Cytoplasm</location>
    </subcellularLocation>
</comment>
<evidence type="ECO:0000313" key="9">
    <source>
        <dbReference type="EMBL" id="CAB3266847.1"/>
    </source>
</evidence>